<dbReference type="GO" id="GO:0008170">
    <property type="term" value="F:N-methyltransferase activity"/>
    <property type="evidence" value="ECO:0007669"/>
    <property type="project" value="InterPro"/>
</dbReference>
<dbReference type="InterPro" id="IPR029063">
    <property type="entry name" value="SAM-dependent_MTases_sf"/>
</dbReference>
<dbReference type="PROSITE" id="PS00093">
    <property type="entry name" value="N4_MTASE"/>
    <property type="match status" value="1"/>
</dbReference>
<evidence type="ECO:0000256" key="2">
    <source>
        <dbReference type="ARBA" id="ARBA00012185"/>
    </source>
</evidence>
<organism evidence="10">
    <name type="scientific">mine drainage metagenome</name>
    <dbReference type="NCBI Taxonomy" id="410659"/>
    <lineage>
        <taxon>unclassified sequences</taxon>
        <taxon>metagenomes</taxon>
        <taxon>ecological metagenomes</taxon>
    </lineage>
</organism>
<evidence type="ECO:0000256" key="8">
    <source>
        <dbReference type="ARBA" id="ARBA00049120"/>
    </source>
</evidence>
<comment type="caution">
    <text evidence="10">The sequence shown here is derived from an EMBL/GenBank/DDBJ whole genome shotgun (WGS) entry which is preliminary data.</text>
</comment>
<protein>
    <recommendedName>
        <fullName evidence="2">site-specific DNA-methyltransferase (cytosine-N(4)-specific)</fullName>
        <ecNumber evidence="2">2.1.1.113</ecNumber>
    </recommendedName>
</protein>
<dbReference type="Gene3D" id="3.40.50.150">
    <property type="entry name" value="Vaccinia Virus protein VP39"/>
    <property type="match status" value="1"/>
</dbReference>
<dbReference type="GO" id="GO:0009307">
    <property type="term" value="P:DNA restriction-modification system"/>
    <property type="evidence" value="ECO:0007669"/>
    <property type="project" value="UniProtKB-KW"/>
</dbReference>
<evidence type="ECO:0000256" key="3">
    <source>
        <dbReference type="ARBA" id="ARBA00022603"/>
    </source>
</evidence>
<dbReference type="PRINTS" id="PR00508">
    <property type="entry name" value="S21N4MTFRASE"/>
</dbReference>
<dbReference type="AlphaFoldDB" id="T0Z7L3"/>
<evidence type="ECO:0000256" key="1">
    <source>
        <dbReference type="ARBA" id="ARBA00010203"/>
    </source>
</evidence>
<reference evidence="10" key="1">
    <citation type="submission" date="2013-08" db="EMBL/GenBank/DDBJ databases">
        <authorList>
            <person name="Mendez C."/>
            <person name="Richter M."/>
            <person name="Ferrer M."/>
            <person name="Sanchez J."/>
        </authorList>
    </citation>
    <scope>NUCLEOTIDE SEQUENCE</scope>
</reference>
<keyword evidence="6" id="KW-0680">Restriction system</keyword>
<keyword evidence="5" id="KW-0949">S-adenosyl-L-methionine</keyword>
<dbReference type="EC" id="2.1.1.113" evidence="2"/>
<evidence type="ECO:0000313" key="10">
    <source>
        <dbReference type="EMBL" id="EQD44001.1"/>
    </source>
</evidence>
<dbReference type="GO" id="GO:0015667">
    <property type="term" value="F:site-specific DNA-methyltransferase (cytosine-N4-specific) activity"/>
    <property type="evidence" value="ECO:0007669"/>
    <property type="project" value="UniProtKB-EC"/>
</dbReference>
<dbReference type="InterPro" id="IPR001091">
    <property type="entry name" value="RM_Methyltransferase"/>
</dbReference>
<keyword evidence="3 10" id="KW-0489">Methyltransferase</keyword>
<dbReference type="Pfam" id="PF01555">
    <property type="entry name" value="N6_N4_Mtase"/>
    <property type="match status" value="1"/>
</dbReference>
<sequence>MTIAPSSLGRLFDGEGYEAPPIFMDGYADAFAAYLHRTTAQPIFFGGDVIAVLHEVPDESVDCCMTSPPYWNKRQYENGGIGLESSFDEFIENLLRVTAEVHRVLKKSGSFWLNIGDSYQNKQLLGIPWRLAIRMCDQQGWVLRNQVVWNKVKGSPDNALDKLRNLHEPVFYFVKSHNYYFDADA</sequence>
<gene>
    <name evidence="10" type="ORF">B1A_15274</name>
</gene>
<feature type="non-terminal residue" evidence="10">
    <location>
        <position position="185"/>
    </location>
</feature>
<dbReference type="EMBL" id="AUZX01011207">
    <property type="protein sequence ID" value="EQD44001.1"/>
    <property type="molecule type" value="Genomic_DNA"/>
</dbReference>
<reference evidence="10" key="2">
    <citation type="journal article" date="2014" name="ISME J.">
        <title>Microbial stratification in low pH oxic and suboxic macroscopic growths along an acid mine drainage.</title>
        <authorList>
            <person name="Mendez-Garcia C."/>
            <person name="Mesa V."/>
            <person name="Sprenger R.R."/>
            <person name="Richter M."/>
            <person name="Diez M.S."/>
            <person name="Solano J."/>
            <person name="Bargiela R."/>
            <person name="Golyshina O.V."/>
            <person name="Manteca A."/>
            <person name="Ramos J.L."/>
            <person name="Gallego J.R."/>
            <person name="Llorente I."/>
            <person name="Martins Dos Santos V.A."/>
            <person name="Jensen O.N."/>
            <person name="Pelaez A.I."/>
            <person name="Sanchez J."/>
            <person name="Ferrer M."/>
        </authorList>
    </citation>
    <scope>NUCLEOTIDE SEQUENCE</scope>
</reference>
<dbReference type="SUPFAM" id="SSF53335">
    <property type="entry name" value="S-adenosyl-L-methionine-dependent methyltransferases"/>
    <property type="match status" value="1"/>
</dbReference>
<keyword evidence="7" id="KW-0238">DNA-binding</keyword>
<dbReference type="GO" id="GO:0003677">
    <property type="term" value="F:DNA binding"/>
    <property type="evidence" value="ECO:0007669"/>
    <property type="project" value="UniProtKB-KW"/>
</dbReference>
<evidence type="ECO:0000256" key="7">
    <source>
        <dbReference type="ARBA" id="ARBA00023125"/>
    </source>
</evidence>
<evidence type="ECO:0000256" key="4">
    <source>
        <dbReference type="ARBA" id="ARBA00022679"/>
    </source>
</evidence>
<comment type="similarity">
    <text evidence="1">Belongs to the N(4)/N(6)-methyltransferase family. N(4) subfamily.</text>
</comment>
<dbReference type="InterPro" id="IPR017985">
    <property type="entry name" value="MeTrfase_CN4_CS"/>
</dbReference>
<evidence type="ECO:0000256" key="5">
    <source>
        <dbReference type="ARBA" id="ARBA00022691"/>
    </source>
</evidence>
<feature type="domain" description="DNA methylase N-4/N-6" evidence="9">
    <location>
        <begin position="61"/>
        <end position="184"/>
    </location>
</feature>
<accession>T0Z7L3</accession>
<dbReference type="GO" id="GO:0032259">
    <property type="term" value="P:methylation"/>
    <property type="evidence" value="ECO:0007669"/>
    <property type="project" value="UniProtKB-KW"/>
</dbReference>
<evidence type="ECO:0000256" key="6">
    <source>
        <dbReference type="ARBA" id="ARBA00022747"/>
    </source>
</evidence>
<proteinExistence type="inferred from homology"/>
<keyword evidence="4 10" id="KW-0808">Transferase</keyword>
<evidence type="ECO:0000259" key="9">
    <source>
        <dbReference type="Pfam" id="PF01555"/>
    </source>
</evidence>
<comment type="catalytic activity">
    <reaction evidence="8">
        <text>a 2'-deoxycytidine in DNA + S-adenosyl-L-methionine = an N(4)-methyl-2'-deoxycytidine in DNA + S-adenosyl-L-homocysteine + H(+)</text>
        <dbReference type="Rhea" id="RHEA:16857"/>
        <dbReference type="Rhea" id="RHEA-COMP:11369"/>
        <dbReference type="Rhea" id="RHEA-COMP:13674"/>
        <dbReference type="ChEBI" id="CHEBI:15378"/>
        <dbReference type="ChEBI" id="CHEBI:57856"/>
        <dbReference type="ChEBI" id="CHEBI:59789"/>
        <dbReference type="ChEBI" id="CHEBI:85452"/>
        <dbReference type="ChEBI" id="CHEBI:137933"/>
        <dbReference type="EC" id="2.1.1.113"/>
    </reaction>
</comment>
<name>T0Z7L3_9ZZZZ</name>
<dbReference type="InterPro" id="IPR002941">
    <property type="entry name" value="DNA_methylase_N4/N6"/>
</dbReference>